<comment type="caution">
    <text evidence="4">The sequence shown here is derived from an EMBL/GenBank/DDBJ whole genome shotgun (WGS) entry which is preliminary data.</text>
</comment>
<dbReference type="InterPro" id="IPR012338">
    <property type="entry name" value="Beta-lactam/transpept-like"/>
</dbReference>
<sequence length="435" mass="49593">MKHLLKILLLVLVGFHQNMNSQQALDKQFDSIAEIGDEYLSRLTELKNFNGVVLLKKGDEIVLRKAYNISRDTSSTLFVMENSQFDLRSVAKLFAKISVLKLEQEQKINRKHSISEYIPDFPNGAQITIEHLMTNSSGLPREFKNGDIAYRELQPGQIIELAKKENLEFKPGSKEQYSNVGFQLLYYIIGEINGSSFHEYLEEQVFKPLGMHSSGSNFGSDENLKNAYAFGHYLGKDKEIICECAFPSDEMRMGNLYSTVGDLDSFLAHLNKEDHQDLIVDGSISHAGGTRGKRAYIERNFADDYSIVFLANYDAIPFEQLVKDLQDILNGKSVEMPKAIERKVAEVPVEILKKYEGTYDLVDAGHIMLTIRLENDNLYVYQKGENNGILYPENETTFFGDKNSKESVEFVQDENGDYYMLLDFQGVQWKGIKIE</sequence>
<dbReference type="InterPro" id="IPR001466">
    <property type="entry name" value="Beta-lactam-related"/>
</dbReference>
<dbReference type="GO" id="GO:0016020">
    <property type="term" value="C:membrane"/>
    <property type="evidence" value="ECO:0007669"/>
    <property type="project" value="UniProtKB-SubCell"/>
</dbReference>
<keyword evidence="5" id="KW-1185">Reference proteome</keyword>
<dbReference type="EMBL" id="JANCNS010000001">
    <property type="protein sequence ID" value="MCP9198406.1"/>
    <property type="molecule type" value="Genomic_DNA"/>
</dbReference>
<dbReference type="PANTHER" id="PTHR46825">
    <property type="entry name" value="D-ALANYL-D-ALANINE-CARBOXYPEPTIDASE/ENDOPEPTIDASE AMPH"/>
    <property type="match status" value="1"/>
</dbReference>
<keyword evidence="4" id="KW-0378">Hydrolase</keyword>
<keyword evidence="2" id="KW-0472">Membrane</keyword>
<reference evidence="4" key="1">
    <citation type="submission" date="2022-07" db="EMBL/GenBank/DDBJ databases">
        <title>Gramela sediminis sp. nov., isolated from deep-sea sediment of the Indian Ocean.</title>
        <authorList>
            <person name="Shi H."/>
        </authorList>
    </citation>
    <scope>NUCLEOTIDE SEQUENCE</scope>
    <source>
        <strain evidence="4">GC03-9</strain>
    </source>
</reference>
<accession>A0A9X2KX75</accession>
<evidence type="ECO:0000256" key="1">
    <source>
        <dbReference type="ARBA" id="ARBA00004370"/>
    </source>
</evidence>
<organism evidence="4 5">
    <name type="scientific">Christiangramia oceanisediminis</name>
    <dbReference type="NCBI Taxonomy" id="2920386"/>
    <lineage>
        <taxon>Bacteria</taxon>
        <taxon>Pseudomonadati</taxon>
        <taxon>Bacteroidota</taxon>
        <taxon>Flavobacteriia</taxon>
        <taxon>Flavobacteriales</taxon>
        <taxon>Flavobacteriaceae</taxon>
        <taxon>Christiangramia</taxon>
    </lineage>
</organism>
<dbReference type="PANTHER" id="PTHR46825:SF11">
    <property type="entry name" value="PENICILLIN-BINDING PROTEIN 4"/>
    <property type="match status" value="1"/>
</dbReference>
<comment type="subcellular location">
    <subcellularLocation>
        <location evidence="1">Membrane</location>
    </subcellularLocation>
</comment>
<dbReference type="Gene3D" id="3.40.710.10">
    <property type="entry name" value="DD-peptidase/beta-lactamase superfamily"/>
    <property type="match status" value="1"/>
</dbReference>
<evidence type="ECO:0000259" key="3">
    <source>
        <dbReference type="Pfam" id="PF00144"/>
    </source>
</evidence>
<dbReference type="AlphaFoldDB" id="A0A9X2KX75"/>
<evidence type="ECO:0000313" key="5">
    <source>
        <dbReference type="Proteomes" id="UP001155280"/>
    </source>
</evidence>
<feature type="domain" description="Beta-lactamase-related" evidence="3">
    <location>
        <begin position="53"/>
        <end position="274"/>
    </location>
</feature>
<protein>
    <submittedName>
        <fullName evidence="4">Serine hydrolase</fullName>
    </submittedName>
</protein>
<proteinExistence type="predicted"/>
<gene>
    <name evidence="4" type="ORF">MKO06_00690</name>
</gene>
<evidence type="ECO:0000313" key="4">
    <source>
        <dbReference type="EMBL" id="MCP9198406.1"/>
    </source>
</evidence>
<dbReference type="Pfam" id="PF00144">
    <property type="entry name" value="Beta-lactamase"/>
    <property type="match status" value="1"/>
</dbReference>
<dbReference type="RefSeq" id="WP_241550416.1">
    <property type="nucleotide sequence ID" value="NZ_JANCNS010000001.1"/>
</dbReference>
<dbReference type="SUPFAM" id="SSF56601">
    <property type="entry name" value="beta-lactamase/transpeptidase-like"/>
    <property type="match status" value="1"/>
</dbReference>
<dbReference type="InterPro" id="IPR050491">
    <property type="entry name" value="AmpC-like"/>
</dbReference>
<evidence type="ECO:0000256" key="2">
    <source>
        <dbReference type="ARBA" id="ARBA00023136"/>
    </source>
</evidence>
<dbReference type="GO" id="GO:0016787">
    <property type="term" value="F:hydrolase activity"/>
    <property type="evidence" value="ECO:0007669"/>
    <property type="project" value="UniProtKB-KW"/>
</dbReference>
<name>A0A9X2KX75_9FLAO</name>
<dbReference type="Proteomes" id="UP001155280">
    <property type="component" value="Unassembled WGS sequence"/>
</dbReference>